<dbReference type="PROSITE" id="PS51194">
    <property type="entry name" value="HELICASE_CTER"/>
    <property type="match status" value="1"/>
</dbReference>
<evidence type="ECO:0000256" key="9">
    <source>
        <dbReference type="ARBA" id="ARBA00022840"/>
    </source>
</evidence>
<dbReference type="GO" id="GO:0003676">
    <property type="term" value="F:nucleic acid binding"/>
    <property type="evidence" value="ECO:0007669"/>
    <property type="project" value="InterPro"/>
</dbReference>
<dbReference type="Proteomes" id="UP000654075">
    <property type="component" value="Unassembled WGS sequence"/>
</dbReference>
<dbReference type="SUPFAM" id="SSF52540">
    <property type="entry name" value="P-loop containing nucleoside triphosphate hydrolases"/>
    <property type="match status" value="1"/>
</dbReference>
<dbReference type="PROSITE" id="PS51192">
    <property type="entry name" value="HELICASE_ATP_BIND_1"/>
    <property type="match status" value="1"/>
</dbReference>
<evidence type="ECO:0000256" key="12">
    <source>
        <dbReference type="RuleBase" id="RU000492"/>
    </source>
</evidence>
<evidence type="ECO:0000256" key="10">
    <source>
        <dbReference type="ARBA" id="ARBA00023242"/>
    </source>
</evidence>
<dbReference type="SMART" id="SM00487">
    <property type="entry name" value="DEXDc"/>
    <property type="match status" value="1"/>
</dbReference>
<accession>A0A813HK06</accession>
<keyword evidence="10" id="KW-0539">Nucleus</keyword>
<dbReference type="Gene3D" id="3.40.50.300">
    <property type="entry name" value="P-loop containing nucleotide triphosphate hydrolases"/>
    <property type="match status" value="2"/>
</dbReference>
<evidence type="ECO:0000256" key="6">
    <source>
        <dbReference type="ARBA" id="ARBA00022741"/>
    </source>
</evidence>
<reference evidence="16" key="1">
    <citation type="submission" date="2021-02" db="EMBL/GenBank/DDBJ databases">
        <authorList>
            <person name="Dougan E. K."/>
            <person name="Rhodes N."/>
            <person name="Thang M."/>
            <person name="Chan C."/>
        </authorList>
    </citation>
    <scope>NUCLEOTIDE SEQUENCE</scope>
</reference>
<dbReference type="InterPro" id="IPR011545">
    <property type="entry name" value="DEAD/DEAH_box_helicase_dom"/>
</dbReference>
<protein>
    <recommendedName>
        <fullName evidence="3">RNA helicase</fullName>
        <ecNumber evidence="3">3.6.4.13</ecNumber>
    </recommendedName>
</protein>
<evidence type="ECO:0000313" key="16">
    <source>
        <dbReference type="EMBL" id="CAE8638547.1"/>
    </source>
</evidence>
<keyword evidence="9 12" id="KW-0067">ATP-binding</keyword>
<dbReference type="InterPro" id="IPR014001">
    <property type="entry name" value="Helicase_ATP-bd"/>
</dbReference>
<dbReference type="SMART" id="SM00490">
    <property type="entry name" value="HELICc"/>
    <property type="match status" value="1"/>
</dbReference>
<dbReference type="InterPro" id="IPR001650">
    <property type="entry name" value="Helicase_C-like"/>
</dbReference>
<keyword evidence="7 12" id="KW-0378">Hydrolase</keyword>
<gene>
    <name evidence="16" type="ORF">PGLA1383_LOCUS53714</name>
</gene>
<dbReference type="EC" id="3.6.4.13" evidence="3"/>
<dbReference type="AlphaFoldDB" id="A0A813HK06"/>
<feature type="region of interest" description="Disordered" evidence="13">
    <location>
        <begin position="80"/>
        <end position="135"/>
    </location>
</feature>
<comment type="subcellular location">
    <subcellularLocation>
        <location evidence="1">Nucleus</location>
        <location evidence="1">Nucleolus</location>
    </subcellularLocation>
</comment>
<evidence type="ECO:0000256" key="2">
    <source>
        <dbReference type="ARBA" id="ARBA00009334"/>
    </source>
</evidence>
<dbReference type="GO" id="GO:0005524">
    <property type="term" value="F:ATP binding"/>
    <property type="evidence" value="ECO:0007669"/>
    <property type="project" value="UniProtKB-KW"/>
</dbReference>
<evidence type="ECO:0000256" key="4">
    <source>
        <dbReference type="ARBA" id="ARBA00022517"/>
    </source>
</evidence>
<feature type="compositionally biased region" description="Basic and acidic residues" evidence="13">
    <location>
        <begin position="114"/>
        <end position="123"/>
    </location>
</feature>
<keyword evidence="4" id="KW-0690">Ribosome biogenesis</keyword>
<feature type="compositionally biased region" description="Low complexity" evidence="13">
    <location>
        <begin position="629"/>
        <end position="652"/>
    </location>
</feature>
<feature type="domain" description="Helicase C-terminal" evidence="15">
    <location>
        <begin position="389"/>
        <end position="538"/>
    </location>
</feature>
<dbReference type="CDD" id="cd00268">
    <property type="entry name" value="DEADc"/>
    <property type="match status" value="1"/>
</dbReference>
<keyword evidence="17" id="KW-1185">Reference proteome</keyword>
<evidence type="ECO:0000256" key="5">
    <source>
        <dbReference type="ARBA" id="ARBA00022552"/>
    </source>
</evidence>
<evidence type="ECO:0000259" key="15">
    <source>
        <dbReference type="PROSITE" id="PS51194"/>
    </source>
</evidence>
<dbReference type="PANTHER" id="PTHR47958">
    <property type="entry name" value="ATP-DEPENDENT RNA HELICASE DBP3"/>
    <property type="match status" value="1"/>
</dbReference>
<feature type="region of interest" description="Disordered" evidence="13">
    <location>
        <begin position="623"/>
        <end position="652"/>
    </location>
</feature>
<evidence type="ECO:0000256" key="7">
    <source>
        <dbReference type="ARBA" id="ARBA00022801"/>
    </source>
</evidence>
<dbReference type="InterPro" id="IPR000629">
    <property type="entry name" value="RNA-helicase_DEAD-box_CS"/>
</dbReference>
<dbReference type="CDD" id="cd18787">
    <property type="entry name" value="SF2_C_DEAD"/>
    <property type="match status" value="1"/>
</dbReference>
<feature type="domain" description="Helicase ATP-binding" evidence="14">
    <location>
        <begin position="177"/>
        <end position="361"/>
    </location>
</feature>
<comment type="caution">
    <text evidence="16">The sequence shown here is derived from an EMBL/GenBank/DDBJ whole genome shotgun (WGS) entry which is preliminary data.</text>
</comment>
<feature type="region of interest" description="Disordered" evidence="13">
    <location>
        <begin position="1"/>
        <end position="48"/>
    </location>
</feature>
<keyword evidence="8 12" id="KW-0347">Helicase</keyword>
<organism evidence="16 17">
    <name type="scientific">Polarella glacialis</name>
    <name type="common">Dinoflagellate</name>
    <dbReference type="NCBI Taxonomy" id="89957"/>
    <lineage>
        <taxon>Eukaryota</taxon>
        <taxon>Sar</taxon>
        <taxon>Alveolata</taxon>
        <taxon>Dinophyceae</taxon>
        <taxon>Suessiales</taxon>
        <taxon>Suessiaceae</taxon>
        <taxon>Polarella</taxon>
    </lineage>
</organism>
<dbReference type="PROSITE" id="PS00039">
    <property type="entry name" value="DEAD_ATP_HELICASE"/>
    <property type="match status" value="1"/>
</dbReference>
<evidence type="ECO:0000256" key="8">
    <source>
        <dbReference type="ARBA" id="ARBA00022806"/>
    </source>
</evidence>
<dbReference type="GO" id="GO:0016787">
    <property type="term" value="F:hydrolase activity"/>
    <property type="evidence" value="ECO:0007669"/>
    <property type="project" value="UniProtKB-KW"/>
</dbReference>
<evidence type="ECO:0000313" key="17">
    <source>
        <dbReference type="Proteomes" id="UP000654075"/>
    </source>
</evidence>
<comment type="similarity">
    <text evidence="2">Belongs to the DEAD box helicase family. DDX5/DBP2 subfamily.</text>
</comment>
<dbReference type="GO" id="GO:0003724">
    <property type="term" value="F:RNA helicase activity"/>
    <property type="evidence" value="ECO:0007669"/>
    <property type="project" value="UniProtKB-EC"/>
</dbReference>
<dbReference type="OrthoDB" id="196131at2759"/>
<dbReference type="EMBL" id="CAJNNV010031994">
    <property type="protein sequence ID" value="CAE8638547.1"/>
    <property type="molecule type" value="Genomic_DNA"/>
</dbReference>
<feature type="compositionally biased region" description="Acidic residues" evidence="13">
    <location>
        <begin position="9"/>
        <end position="34"/>
    </location>
</feature>
<evidence type="ECO:0000259" key="14">
    <source>
        <dbReference type="PROSITE" id="PS51192"/>
    </source>
</evidence>
<evidence type="ECO:0000256" key="13">
    <source>
        <dbReference type="SAM" id="MobiDB-lite"/>
    </source>
</evidence>
<comment type="function">
    <text evidence="11">ATP-dependent RNA helicase required for 60S ribosomal subunit synthesis. Involved in efficient pre-rRNA processing, predominantly at site A3, which is necessary for the normal formation of 25S and 5.8S rRNAs.</text>
</comment>
<keyword evidence="6 12" id="KW-0547">Nucleotide-binding</keyword>
<sequence length="739" mass="79968">MDPLAFLSDDGEEEKEEEEDQEEKEELEDGEIGSEPEAKRAKCAAEDATVTDPATVTLEDLSRNGYLPSTELLQTAQYLRDAQSQEARRPPEPSKPDAAWHRRFGTVVPTSESDEGRAQEQGRRPPPLPVEVRGSGSVPAPWAEFKEEGSQGFPRELCDALASAGFAAPSIIQAYAWPILMAGRDLVGIAQTGSGKTLAYLLPCFAQLLPVTTGTDDALRAAAGSPAILVVAPTRELVCQVVREAERFRQPAGITSCAIYGGMPKHEQLAGLRGRPQLVVATPGRLNDFRENQPTFCDLRGVRFLVLDEADRMLDEGFEPQIRKIVFSSSALQRQTMLFSATWPPAMQKLADDFLRDPLQIRVGSVDQLRANASILQDVQFCADLAGAKTRELVKLLKSRPRARTLVFVATKDGCHELSRQVRGTVPGRCETLHGGLHQERREAALEAFRSGAARVMFATDVAGRGIDVPGIDLVINYDPPRSREDYVHRIGRTGRAGATGQAVSLLTHIRDGDAMKFIAEVMEETGVPVPADLAHRLGPALASWKPTRGSPAAQALAEAAAAVAVVGDPLELLEAQLLTESRAPFPPPPPQEAAAAAPLPSSEAWTTTPPALDDLMQATSELDLPPASDDNNNTNNNNNNSNSHNNNNNNDSVQAASELEASQLAVPESLSPARPTRSNTPWIRAPTRAQRLMGTARLVPKVRTTITKTTTTATTATAITTTTRVFVCIYNHFVRRLA</sequence>
<proteinExistence type="inferred from homology"/>
<feature type="compositionally biased region" description="Basic and acidic residues" evidence="13">
    <location>
        <begin position="36"/>
        <end position="45"/>
    </location>
</feature>
<evidence type="ECO:0000256" key="11">
    <source>
        <dbReference type="ARBA" id="ARBA00037449"/>
    </source>
</evidence>
<dbReference type="Pfam" id="PF00270">
    <property type="entry name" value="DEAD"/>
    <property type="match status" value="1"/>
</dbReference>
<evidence type="ECO:0000256" key="3">
    <source>
        <dbReference type="ARBA" id="ARBA00012552"/>
    </source>
</evidence>
<feature type="region of interest" description="Disordered" evidence="13">
    <location>
        <begin position="582"/>
        <end position="610"/>
    </location>
</feature>
<evidence type="ECO:0000256" key="1">
    <source>
        <dbReference type="ARBA" id="ARBA00004604"/>
    </source>
</evidence>
<dbReference type="InterPro" id="IPR027417">
    <property type="entry name" value="P-loop_NTPase"/>
</dbReference>
<dbReference type="InterPro" id="IPR044742">
    <property type="entry name" value="DEAD/DEAH_RhlB"/>
</dbReference>
<feature type="compositionally biased region" description="Low complexity" evidence="13">
    <location>
        <begin position="593"/>
        <end position="605"/>
    </location>
</feature>
<feature type="region of interest" description="Disordered" evidence="13">
    <location>
        <begin position="665"/>
        <end position="684"/>
    </location>
</feature>
<keyword evidence="5" id="KW-0698">rRNA processing</keyword>
<name>A0A813HK06_POLGL</name>
<feature type="compositionally biased region" description="Basic and acidic residues" evidence="13">
    <location>
        <begin position="86"/>
        <end position="100"/>
    </location>
</feature>
<dbReference type="Pfam" id="PF00271">
    <property type="entry name" value="Helicase_C"/>
    <property type="match status" value="1"/>
</dbReference>